<dbReference type="Proteomes" id="UP000015241">
    <property type="component" value="Unassembled WGS sequence"/>
</dbReference>
<protein>
    <submittedName>
        <fullName evidence="2">Uncharacterized protein</fullName>
    </submittedName>
</protein>
<evidence type="ECO:0000313" key="2">
    <source>
        <dbReference type="EMBL" id="EPT02956.1"/>
    </source>
</evidence>
<dbReference type="eggNOG" id="ENOG502RVPR">
    <property type="taxonomic scope" value="Eukaryota"/>
</dbReference>
<name>S8FNW0_FOMSC</name>
<reference evidence="2 3" key="1">
    <citation type="journal article" date="2012" name="Science">
        <title>The Paleozoic origin of enzymatic lignin decomposition reconstructed from 31 fungal genomes.</title>
        <authorList>
            <person name="Floudas D."/>
            <person name="Binder M."/>
            <person name="Riley R."/>
            <person name="Barry K."/>
            <person name="Blanchette R.A."/>
            <person name="Henrissat B."/>
            <person name="Martinez A.T."/>
            <person name="Otillar R."/>
            <person name="Spatafora J.W."/>
            <person name="Yadav J.S."/>
            <person name="Aerts A."/>
            <person name="Benoit I."/>
            <person name="Boyd A."/>
            <person name="Carlson A."/>
            <person name="Copeland A."/>
            <person name="Coutinho P.M."/>
            <person name="de Vries R.P."/>
            <person name="Ferreira P."/>
            <person name="Findley K."/>
            <person name="Foster B."/>
            <person name="Gaskell J."/>
            <person name="Glotzer D."/>
            <person name="Gorecki P."/>
            <person name="Heitman J."/>
            <person name="Hesse C."/>
            <person name="Hori C."/>
            <person name="Igarashi K."/>
            <person name="Jurgens J.A."/>
            <person name="Kallen N."/>
            <person name="Kersten P."/>
            <person name="Kohler A."/>
            <person name="Kuees U."/>
            <person name="Kumar T.K.A."/>
            <person name="Kuo A."/>
            <person name="LaButti K."/>
            <person name="Larrondo L.F."/>
            <person name="Lindquist E."/>
            <person name="Ling A."/>
            <person name="Lombard V."/>
            <person name="Lucas S."/>
            <person name="Lundell T."/>
            <person name="Martin R."/>
            <person name="McLaughlin D.J."/>
            <person name="Morgenstern I."/>
            <person name="Morin E."/>
            <person name="Murat C."/>
            <person name="Nagy L.G."/>
            <person name="Nolan M."/>
            <person name="Ohm R.A."/>
            <person name="Patyshakuliyeva A."/>
            <person name="Rokas A."/>
            <person name="Ruiz-Duenas F.J."/>
            <person name="Sabat G."/>
            <person name="Salamov A."/>
            <person name="Samejima M."/>
            <person name="Schmutz J."/>
            <person name="Slot J.C."/>
            <person name="St John F."/>
            <person name="Stenlid J."/>
            <person name="Sun H."/>
            <person name="Sun S."/>
            <person name="Syed K."/>
            <person name="Tsang A."/>
            <person name="Wiebenga A."/>
            <person name="Young D."/>
            <person name="Pisabarro A."/>
            <person name="Eastwood D.C."/>
            <person name="Martin F."/>
            <person name="Cullen D."/>
            <person name="Grigoriev I.V."/>
            <person name="Hibbett D.S."/>
        </authorList>
    </citation>
    <scope>NUCLEOTIDE SEQUENCE</scope>
    <source>
        <strain evidence="3">FP-58527</strain>
    </source>
</reference>
<evidence type="ECO:0000256" key="1">
    <source>
        <dbReference type="SAM" id="MobiDB-lite"/>
    </source>
</evidence>
<feature type="region of interest" description="Disordered" evidence="1">
    <location>
        <begin position="53"/>
        <end position="103"/>
    </location>
</feature>
<dbReference type="AlphaFoldDB" id="S8FNW0"/>
<organism evidence="2 3">
    <name type="scientific">Fomitopsis schrenkii</name>
    <name type="common">Brown rot fungus</name>
    <dbReference type="NCBI Taxonomy" id="2126942"/>
    <lineage>
        <taxon>Eukaryota</taxon>
        <taxon>Fungi</taxon>
        <taxon>Dikarya</taxon>
        <taxon>Basidiomycota</taxon>
        <taxon>Agaricomycotina</taxon>
        <taxon>Agaricomycetes</taxon>
        <taxon>Polyporales</taxon>
        <taxon>Fomitopsis</taxon>
    </lineage>
</organism>
<proteinExistence type="predicted"/>
<dbReference type="OrthoDB" id="2803878at2759"/>
<dbReference type="HOGENOM" id="CLU_657199_0_0_1"/>
<evidence type="ECO:0000313" key="3">
    <source>
        <dbReference type="Proteomes" id="UP000015241"/>
    </source>
</evidence>
<accession>S8FNW0</accession>
<keyword evidence="3" id="KW-1185">Reference proteome</keyword>
<dbReference type="EMBL" id="KE504132">
    <property type="protein sequence ID" value="EPT02956.1"/>
    <property type="molecule type" value="Genomic_DNA"/>
</dbReference>
<gene>
    <name evidence="2" type="ORF">FOMPIDRAFT_1047325</name>
</gene>
<dbReference type="InParanoid" id="S8FNW0"/>
<sequence>MSANTILLRSLLTHVEGMEPLCEDLPPSSPRSRPFATAIRDRVSAIHARLVDSLGDSDGDGGDHAEVDADADADYARDTTPPVARRSSVRRAKPSSDAASTAAARTTRILDHLGGDVPSPADVVQGLLAQPDRAKAADQEDLAFARLLRGLPYGSLNDWEEALGAMGDRLTTTHTSTIAFSAAHDDIAGLTERLTERHKALTTTLLGNTANTIVSFILYQVDNIKFAADWQECRGMPGGKKWASAFFKTAFIQDPNIAPEFLGLTGPATQRHFNALAPRFKSWRTATRHAISARGRLLRLYNMFGAAVLLDTTWAVDRLVNAHSRTFVPVLNNILATVVPAQLPPHARARRALVRIITVLGGDAVAAHIQHFLDDYPAATVTAP</sequence>